<dbReference type="SMART" id="SM00642">
    <property type="entry name" value="Aamy"/>
    <property type="match status" value="1"/>
</dbReference>
<feature type="domain" description="Glycosyl hydrolase family 13 catalytic" evidence="4">
    <location>
        <begin position="389"/>
        <end position="760"/>
    </location>
</feature>
<dbReference type="NCBIfam" id="TIGR04183">
    <property type="entry name" value="Por_Secre_tail"/>
    <property type="match status" value="1"/>
</dbReference>
<dbReference type="PANTHER" id="PTHR43651">
    <property type="entry name" value="1,4-ALPHA-GLUCAN-BRANCHING ENZYME"/>
    <property type="match status" value="1"/>
</dbReference>
<keyword evidence="5" id="KW-0378">Hydrolase</keyword>
<reference evidence="5 6" key="1">
    <citation type="submission" date="2019-03" db="EMBL/GenBank/DDBJ databases">
        <authorList>
            <person name="Kim H."/>
            <person name="Yu S.-M."/>
        </authorList>
    </citation>
    <scope>NUCLEOTIDE SEQUENCE [LARGE SCALE GENOMIC DNA]</scope>
    <source>
        <strain evidence="5 6">NBC122</strain>
    </source>
</reference>
<dbReference type="Gene3D" id="2.60.40.10">
    <property type="entry name" value="Immunoglobulins"/>
    <property type="match status" value="1"/>
</dbReference>
<dbReference type="SUPFAM" id="SSF81296">
    <property type="entry name" value="E set domains"/>
    <property type="match status" value="1"/>
</dbReference>
<dbReference type="EMBL" id="CP037954">
    <property type="protein sequence ID" value="QBO58559.1"/>
    <property type="molecule type" value="Genomic_DNA"/>
</dbReference>
<evidence type="ECO:0000313" key="5">
    <source>
        <dbReference type="EMBL" id="QBO58559.1"/>
    </source>
</evidence>
<dbReference type="GO" id="GO:0033942">
    <property type="term" value="F:4-alpha-D-(1-&gt;4)-alpha-D-glucanotrehalose trehalohydrolase activity"/>
    <property type="evidence" value="ECO:0007669"/>
    <property type="project" value="UniProtKB-EC"/>
</dbReference>
<dbReference type="Proteomes" id="UP000294419">
    <property type="component" value="Chromosome"/>
</dbReference>
<dbReference type="GO" id="GO:0005975">
    <property type="term" value="P:carbohydrate metabolic process"/>
    <property type="evidence" value="ECO:0007669"/>
    <property type="project" value="InterPro"/>
</dbReference>
<feature type="signal peptide" evidence="3">
    <location>
        <begin position="1"/>
        <end position="21"/>
    </location>
</feature>
<evidence type="ECO:0000256" key="1">
    <source>
        <dbReference type="ARBA" id="ARBA00022729"/>
    </source>
</evidence>
<keyword evidence="5" id="KW-0326">Glycosidase</keyword>
<keyword evidence="6" id="KW-1185">Reference proteome</keyword>
<evidence type="ECO:0000256" key="3">
    <source>
        <dbReference type="SAM" id="SignalP"/>
    </source>
</evidence>
<protein>
    <submittedName>
        <fullName evidence="5">Malto-oligosyltrehalose trehalohydrolase</fullName>
        <ecNumber evidence="5">3.2.1.141</ecNumber>
    </submittedName>
</protein>
<keyword evidence="2" id="KW-0119">Carbohydrate metabolism</keyword>
<dbReference type="InterPro" id="IPR026444">
    <property type="entry name" value="Secre_tail"/>
</dbReference>
<dbReference type="CDD" id="cd11350">
    <property type="entry name" value="AmyAc_4"/>
    <property type="match status" value="1"/>
</dbReference>
<dbReference type="Pfam" id="PF18962">
    <property type="entry name" value="Por_Secre_tail"/>
    <property type="match status" value="1"/>
</dbReference>
<sequence length="957" mass="105648">MKYFYTLILALMLPVFSVAQQQEITYSVNPPTFNETEAVTVTFTVNETAFGVASSHALYLWAWSFDSNNSQADCPTNGTWAASNAANKLTYVSSSGNTGTYTFTMNTVKSFYGNRANPLSKIGFLVKTVSGSVQSKDILVNVGKFQFNLTNPVQGSTNVVASGTVINITGTSTLPSNFVIKANGNPVYTSSAASTILNFPYTVTQDAAMEVVATDAATGTTVVSKTFTVALSIPVQTAAIPSYMRQGISYDPVDPTKVGLAIYAPLKAYVHVIGSFNNWAVSANYLMKKDTVNPDLYWLEVTGLTPQQVYTFQYRTADGIKVADPYSTLVLSPDDDQWINQYANVYPNLPAYPAGQSFDVSVIQTAKPAYNWTITNFNKPAKENLIVYELLVRDFTTEKTWQSLINKISYLKSLNINAVELMPVMEFDGNNSWGYNTGFHYALDKAYGTPEKFKEFIDLCHQNGIAVILDIALNHATGRSPLTRMWMIDPDGDGYGDPAADNPYFNQVAKHSYSVFNDFNHSSSATKYYVNRVLEQWIKEYKVDGFRWDLTKGFTQACSAGDDVCTNKYQQDRVNILKAYADNQWSYDPTSFIIFEHLGTDSEEAQWANYKVNEGKGVMMWDKETTPYNENTMGFAPNSNFNRVNYQVHGFTQRRAMSYGESHDEERLMYKNITFGGSAGTYNVRDLATSLQRQKAYGAVFLTVPGPKMIWQFAELGFDKSIYTCENGTVNTETDSTPGDCKLDPKPSAFGLAYDQDAARKSVYDTWAKILELRLSNDVFNTTDFKVESGNLMPRIFINNTSTASALKNVVVLANFTLTSQNMVPDFPYTGNWVNLMDNSSLSVTNTATPVTVEPGGFRIFGNAAALGTDEVIGNKSSVSLKLIQNPVTNGNATVRYTNAKNGTIAIYDLAGVLVKTVKASKDNGDDTISINGLKSGIYLIQLKSEKGVAVTKMMVK</sequence>
<keyword evidence="1 3" id="KW-0732">Signal</keyword>
<evidence type="ECO:0000256" key="2">
    <source>
        <dbReference type="ARBA" id="ARBA00023277"/>
    </source>
</evidence>
<feature type="chain" id="PRO_5020324465" evidence="3">
    <location>
        <begin position="22"/>
        <end position="957"/>
    </location>
</feature>
<proteinExistence type="predicted"/>
<dbReference type="InterPro" id="IPR014756">
    <property type="entry name" value="Ig_E-set"/>
</dbReference>
<dbReference type="Gene3D" id="3.20.20.80">
    <property type="entry name" value="Glycosidases"/>
    <property type="match status" value="1"/>
</dbReference>
<evidence type="ECO:0000313" key="6">
    <source>
        <dbReference type="Proteomes" id="UP000294419"/>
    </source>
</evidence>
<organism evidence="5 6">
    <name type="scientific">Chryseobacterium salivictor</name>
    <dbReference type="NCBI Taxonomy" id="2547600"/>
    <lineage>
        <taxon>Bacteria</taxon>
        <taxon>Pseudomonadati</taxon>
        <taxon>Bacteroidota</taxon>
        <taxon>Flavobacteriia</taxon>
        <taxon>Flavobacteriales</taxon>
        <taxon>Weeksellaceae</taxon>
        <taxon>Chryseobacterium group</taxon>
        <taxon>Chryseobacterium</taxon>
    </lineage>
</organism>
<dbReference type="InterPro" id="IPR017853">
    <property type="entry name" value="GH"/>
</dbReference>
<dbReference type="InterPro" id="IPR013783">
    <property type="entry name" value="Ig-like_fold"/>
</dbReference>
<dbReference type="EC" id="3.2.1.141" evidence="5"/>
<name>A0A4P6ZG91_9FLAO</name>
<gene>
    <name evidence="5" type="primary">treZ</name>
    <name evidence="5" type="ORF">NBC122_01744</name>
</gene>
<accession>A0A4P6ZG91</accession>
<dbReference type="AlphaFoldDB" id="A0A4P6ZG91"/>
<evidence type="ECO:0000259" key="4">
    <source>
        <dbReference type="SMART" id="SM00642"/>
    </source>
</evidence>
<dbReference type="OrthoDB" id="9761875at2"/>
<dbReference type="InterPro" id="IPR006047">
    <property type="entry name" value="GH13_cat_dom"/>
</dbReference>
<dbReference type="Pfam" id="PF00128">
    <property type="entry name" value="Alpha-amylase"/>
    <property type="match status" value="2"/>
</dbReference>
<dbReference type="KEGG" id="csal:NBC122_01744"/>
<dbReference type="RefSeq" id="WP_133439977.1">
    <property type="nucleotide sequence ID" value="NZ_CP037954.1"/>
</dbReference>
<dbReference type="SUPFAM" id="SSF51445">
    <property type="entry name" value="(Trans)glycosidases"/>
    <property type="match status" value="1"/>
</dbReference>